<feature type="coiled-coil region" evidence="20">
    <location>
        <begin position="28"/>
        <end position="112"/>
    </location>
</feature>
<dbReference type="Proteomes" id="UP000585614">
    <property type="component" value="Unassembled WGS sequence"/>
</dbReference>
<evidence type="ECO:0000256" key="20">
    <source>
        <dbReference type="SAM" id="Coils"/>
    </source>
</evidence>
<keyword evidence="7" id="KW-0132">Cell division</keyword>
<evidence type="ECO:0000259" key="22">
    <source>
        <dbReference type="Pfam" id="PF10482"/>
    </source>
</evidence>
<evidence type="ECO:0000256" key="7">
    <source>
        <dbReference type="ARBA" id="ARBA00022618"/>
    </source>
</evidence>
<keyword evidence="15" id="KW-0238">DNA-binding</keyword>
<keyword evidence="19" id="KW-0131">Cell cycle</keyword>
<evidence type="ECO:0000256" key="15">
    <source>
        <dbReference type="ARBA" id="ARBA00023125"/>
    </source>
</evidence>
<comment type="similarity">
    <text evidence="3">Belongs to the COM1/SAE2/CtIP family.</text>
</comment>
<evidence type="ECO:0000256" key="21">
    <source>
        <dbReference type="SAM" id="MobiDB-lite"/>
    </source>
</evidence>
<evidence type="ECO:0000256" key="9">
    <source>
        <dbReference type="ARBA" id="ARBA00022759"/>
    </source>
</evidence>
<dbReference type="InterPro" id="IPR033316">
    <property type="entry name" value="RBBP8-like"/>
</dbReference>
<feature type="domain" description="DNA endonuclease Ctp1 N-terminal" evidence="22">
    <location>
        <begin position="20"/>
        <end position="50"/>
    </location>
</feature>
<evidence type="ECO:0000256" key="2">
    <source>
        <dbReference type="ARBA" id="ARBA00004286"/>
    </source>
</evidence>
<dbReference type="GO" id="GO:0051321">
    <property type="term" value="P:meiotic cell cycle"/>
    <property type="evidence" value="ECO:0007669"/>
    <property type="project" value="UniProtKB-KW"/>
</dbReference>
<evidence type="ECO:0000256" key="6">
    <source>
        <dbReference type="ARBA" id="ARBA00022553"/>
    </source>
</evidence>
<keyword evidence="17" id="KW-0539">Nucleus</keyword>
<keyword evidence="6" id="KW-0597">Phosphoprotein</keyword>
<evidence type="ECO:0000256" key="14">
    <source>
        <dbReference type="ARBA" id="ARBA00023054"/>
    </source>
</evidence>
<evidence type="ECO:0000313" key="23">
    <source>
        <dbReference type="EMBL" id="KAF6303174.1"/>
    </source>
</evidence>
<organism evidence="23 24">
    <name type="scientific">Rhinolophus ferrumequinum</name>
    <name type="common">Greater horseshoe bat</name>
    <dbReference type="NCBI Taxonomy" id="59479"/>
    <lineage>
        <taxon>Eukaryota</taxon>
        <taxon>Metazoa</taxon>
        <taxon>Chordata</taxon>
        <taxon>Craniata</taxon>
        <taxon>Vertebrata</taxon>
        <taxon>Euteleostomi</taxon>
        <taxon>Mammalia</taxon>
        <taxon>Eutheria</taxon>
        <taxon>Laurasiatheria</taxon>
        <taxon>Chiroptera</taxon>
        <taxon>Yinpterochiroptera</taxon>
        <taxon>Rhinolophoidea</taxon>
        <taxon>Rhinolophidae</taxon>
        <taxon>Rhinolophinae</taxon>
        <taxon>Rhinolophus</taxon>
    </lineage>
</organism>
<evidence type="ECO:0000256" key="19">
    <source>
        <dbReference type="ARBA" id="ARBA00023306"/>
    </source>
</evidence>
<dbReference type="PANTHER" id="PTHR15107:SF4">
    <property type="entry name" value="DNA ENDONUCLEASE RBBP8"/>
    <property type="match status" value="1"/>
</dbReference>
<evidence type="ECO:0000256" key="4">
    <source>
        <dbReference type="ARBA" id="ARBA00020680"/>
    </source>
</evidence>
<keyword evidence="18" id="KW-0469">Meiosis</keyword>
<dbReference type="Pfam" id="PF10482">
    <property type="entry name" value="CtIP_N"/>
    <property type="match status" value="2"/>
</dbReference>
<evidence type="ECO:0000256" key="18">
    <source>
        <dbReference type="ARBA" id="ARBA00023254"/>
    </source>
</evidence>
<dbReference type="GO" id="GO:0016787">
    <property type="term" value="F:hydrolase activity"/>
    <property type="evidence" value="ECO:0007669"/>
    <property type="project" value="UniProtKB-KW"/>
</dbReference>
<keyword evidence="12" id="KW-0378">Hydrolase</keyword>
<feature type="domain" description="DNA endonuclease Ctp1 N-terminal" evidence="22">
    <location>
        <begin position="52"/>
        <end position="107"/>
    </location>
</feature>
<evidence type="ECO:0000256" key="16">
    <source>
        <dbReference type="ARBA" id="ARBA00023204"/>
    </source>
</evidence>
<comment type="subcellular location">
    <subcellularLocation>
        <location evidence="2">Chromosome</location>
    </subcellularLocation>
    <subcellularLocation>
        <location evidence="1">Nucleus</location>
    </subcellularLocation>
</comment>
<sequence length="246" mass="28094">MNVSGSSCGSPSSADISNDFKELWTKLKEYHDKEVQGLQVKVNKLKKERILLRAGLCDRCAVTEEHMRKKQQEFENIRQQNLKLITELMNEKNTLQEENKKLSEQLQQKIENDQQHQAAELECEENVIPDSPITGFSFPGINRLRRKENLHVRYVEQTHTKPEHSVCTNELKRVSKSSAHPHHKPNENEILVADSCDQSQSPMAKTRGTRSYPTDKSSFNLATIVAETLGLSVPEESNLLDLFSIL</sequence>
<keyword evidence="11" id="KW-0498">Mitosis</keyword>
<keyword evidence="13" id="KW-0862">Zinc</keyword>
<proteinExistence type="inferred from homology"/>
<evidence type="ECO:0000256" key="17">
    <source>
        <dbReference type="ARBA" id="ARBA00023242"/>
    </source>
</evidence>
<feature type="compositionally biased region" description="Polar residues" evidence="21">
    <location>
        <begin position="196"/>
        <end position="213"/>
    </location>
</feature>
<gene>
    <name evidence="23" type="ORF">mRhiFer1_014131</name>
</gene>
<comment type="caution">
    <text evidence="23">The sequence shown here is derived from an EMBL/GenBank/DDBJ whole genome shotgun (WGS) entry which is preliminary data.</text>
</comment>
<reference evidence="23 24" key="1">
    <citation type="journal article" date="2020" name="Nature">
        <title>Six reference-quality genomes reveal evolution of bat adaptations.</title>
        <authorList>
            <person name="Jebb D."/>
            <person name="Huang Z."/>
            <person name="Pippel M."/>
            <person name="Hughes G.M."/>
            <person name="Lavrichenko K."/>
            <person name="Devanna P."/>
            <person name="Winkler S."/>
            <person name="Jermiin L.S."/>
            <person name="Skirmuntt E.C."/>
            <person name="Katzourakis A."/>
            <person name="Burkitt-Gray L."/>
            <person name="Ray D.A."/>
            <person name="Sullivan K.A.M."/>
            <person name="Roscito J.G."/>
            <person name="Kirilenko B.M."/>
            <person name="Davalos L.M."/>
            <person name="Corthals A.P."/>
            <person name="Power M.L."/>
            <person name="Jones G."/>
            <person name="Ransome R.D."/>
            <person name="Dechmann D.K.N."/>
            <person name="Locatelli A.G."/>
            <person name="Puechmaille S.J."/>
            <person name="Fedrigo O."/>
            <person name="Jarvis E.D."/>
            <person name="Hiller M."/>
            <person name="Vernes S.C."/>
            <person name="Myers E.W."/>
            <person name="Teeling E.C."/>
        </authorList>
    </citation>
    <scope>NUCLEOTIDE SEQUENCE [LARGE SCALE GENOMIC DNA]</scope>
    <source>
        <strain evidence="23">MRhiFer1</strain>
        <tissue evidence="23">Lung</tissue>
    </source>
</reference>
<dbReference type="PANTHER" id="PTHR15107">
    <property type="entry name" value="RETINOBLASTOMA BINDING PROTEIN 8"/>
    <property type="match status" value="1"/>
</dbReference>
<evidence type="ECO:0000256" key="1">
    <source>
        <dbReference type="ARBA" id="ARBA00004123"/>
    </source>
</evidence>
<evidence type="ECO:0000313" key="24">
    <source>
        <dbReference type="Proteomes" id="UP000585614"/>
    </source>
</evidence>
<keyword evidence="10" id="KW-0227">DNA damage</keyword>
<dbReference type="GO" id="GO:0010792">
    <property type="term" value="P:DNA double-strand break processing involved in repair via single-strand annealing"/>
    <property type="evidence" value="ECO:0007669"/>
    <property type="project" value="TreeGrafter"/>
</dbReference>
<accession>A0A7J7TQW9</accession>
<dbReference type="GO" id="GO:0005694">
    <property type="term" value="C:chromosome"/>
    <property type="evidence" value="ECO:0007669"/>
    <property type="project" value="UniProtKB-SubCell"/>
</dbReference>
<evidence type="ECO:0000256" key="3">
    <source>
        <dbReference type="ARBA" id="ARBA00007496"/>
    </source>
</evidence>
<evidence type="ECO:0000256" key="11">
    <source>
        <dbReference type="ARBA" id="ARBA00022776"/>
    </source>
</evidence>
<dbReference type="GO" id="GO:0003684">
    <property type="term" value="F:damaged DNA binding"/>
    <property type="evidence" value="ECO:0007669"/>
    <property type="project" value="TreeGrafter"/>
</dbReference>
<keyword evidence="8" id="KW-0540">Nuclease</keyword>
<dbReference type="EMBL" id="JACAGC010000018">
    <property type="protein sequence ID" value="KAF6303174.1"/>
    <property type="molecule type" value="Genomic_DNA"/>
</dbReference>
<dbReference type="InterPro" id="IPR019518">
    <property type="entry name" value="CtIP_N"/>
</dbReference>
<evidence type="ECO:0000256" key="5">
    <source>
        <dbReference type="ARBA" id="ARBA00022454"/>
    </source>
</evidence>
<evidence type="ECO:0000256" key="13">
    <source>
        <dbReference type="ARBA" id="ARBA00022833"/>
    </source>
</evidence>
<keyword evidence="16" id="KW-0234">DNA repair</keyword>
<dbReference type="AlphaFoldDB" id="A0A7J7TQW9"/>
<evidence type="ECO:0000256" key="8">
    <source>
        <dbReference type="ARBA" id="ARBA00022722"/>
    </source>
</evidence>
<name>A0A7J7TQW9_RHIFE</name>
<keyword evidence="14 20" id="KW-0175">Coiled coil</keyword>
<evidence type="ECO:0000256" key="12">
    <source>
        <dbReference type="ARBA" id="ARBA00022801"/>
    </source>
</evidence>
<dbReference type="GO" id="GO:0051301">
    <property type="term" value="P:cell division"/>
    <property type="evidence" value="ECO:0007669"/>
    <property type="project" value="UniProtKB-KW"/>
</dbReference>
<keyword evidence="9 23" id="KW-0255">Endonuclease</keyword>
<evidence type="ECO:0000256" key="10">
    <source>
        <dbReference type="ARBA" id="ARBA00022763"/>
    </source>
</evidence>
<dbReference type="GO" id="GO:0005634">
    <property type="term" value="C:nucleus"/>
    <property type="evidence" value="ECO:0007669"/>
    <property type="project" value="UniProtKB-SubCell"/>
</dbReference>
<protein>
    <recommendedName>
        <fullName evidence="4">DNA endonuclease RBBP8</fullName>
    </recommendedName>
</protein>
<keyword evidence="5" id="KW-0158">Chromosome</keyword>
<dbReference type="GO" id="GO:0004519">
    <property type="term" value="F:endonuclease activity"/>
    <property type="evidence" value="ECO:0007669"/>
    <property type="project" value="UniProtKB-KW"/>
</dbReference>
<feature type="region of interest" description="Disordered" evidence="21">
    <location>
        <begin position="175"/>
        <end position="213"/>
    </location>
</feature>